<dbReference type="InterPro" id="IPR019587">
    <property type="entry name" value="Polyketide_cyclase/dehydratase"/>
</dbReference>
<feature type="chain" id="PRO_5022094258" description="MxaD family protein" evidence="1">
    <location>
        <begin position="19"/>
        <end position="161"/>
    </location>
</feature>
<accession>A0A512IMF3</accession>
<dbReference type="RefSeq" id="WP_147077703.1">
    <property type="nucleotide sequence ID" value="NZ_BJZT01000011.1"/>
</dbReference>
<evidence type="ECO:0008006" key="4">
    <source>
        <dbReference type="Google" id="ProtNLM"/>
    </source>
</evidence>
<dbReference type="AlphaFoldDB" id="A0A512IMF3"/>
<dbReference type="Gene3D" id="3.30.530.20">
    <property type="match status" value="1"/>
</dbReference>
<comment type="caution">
    <text evidence="2">The sequence shown here is derived from an EMBL/GenBank/DDBJ whole genome shotgun (WGS) entry which is preliminary data.</text>
</comment>
<protein>
    <recommendedName>
        <fullName evidence="4">MxaD family protein</fullName>
    </recommendedName>
</protein>
<dbReference type="OrthoDB" id="1364128at2"/>
<dbReference type="CDD" id="cd07821">
    <property type="entry name" value="PYR_PYL_RCAR_like"/>
    <property type="match status" value="1"/>
</dbReference>
<evidence type="ECO:0000313" key="2">
    <source>
        <dbReference type="EMBL" id="GEO98896.1"/>
    </source>
</evidence>
<name>A0A512IMF3_9HYPH</name>
<dbReference type="Proteomes" id="UP000321258">
    <property type="component" value="Unassembled WGS sequence"/>
</dbReference>
<evidence type="ECO:0000313" key="3">
    <source>
        <dbReference type="Proteomes" id="UP000321258"/>
    </source>
</evidence>
<sequence>MIRSAFCAAALLALTATAAPALEMVKAVTIAVPPEKVWAAIGNFCGIGDWHPAVENCEASMQDGKPIRTLTIKGGEGTIVETELSRSEDKMTYSYAMLDGILPVAGYISTIAVTPGGEGSRVTWFGVFEAKGVDDAKALAKISEVYEVGLAAIAEKAKAAK</sequence>
<dbReference type="PANTHER" id="PTHR39332:SF7">
    <property type="entry name" value="SRPBCC FAMILY PROTEIN"/>
    <property type="match status" value="1"/>
</dbReference>
<reference evidence="2 3" key="1">
    <citation type="submission" date="2019-07" db="EMBL/GenBank/DDBJ databases">
        <title>Whole genome shotgun sequence of Methylobacterium haplocladii NBRC 107714.</title>
        <authorList>
            <person name="Hosoyama A."/>
            <person name="Uohara A."/>
            <person name="Ohji S."/>
            <person name="Ichikawa N."/>
        </authorList>
    </citation>
    <scope>NUCLEOTIDE SEQUENCE [LARGE SCALE GENOMIC DNA]</scope>
    <source>
        <strain evidence="2 3">NBRC 107714</strain>
    </source>
</reference>
<dbReference type="EMBL" id="BJZT01000011">
    <property type="protein sequence ID" value="GEO98896.1"/>
    <property type="molecule type" value="Genomic_DNA"/>
</dbReference>
<gene>
    <name evidence="2" type="ORF">MHA02_12840</name>
</gene>
<evidence type="ECO:0000256" key="1">
    <source>
        <dbReference type="SAM" id="SignalP"/>
    </source>
</evidence>
<feature type="signal peptide" evidence="1">
    <location>
        <begin position="1"/>
        <end position="18"/>
    </location>
</feature>
<dbReference type="Pfam" id="PF10604">
    <property type="entry name" value="Polyketide_cyc2"/>
    <property type="match status" value="1"/>
</dbReference>
<organism evidence="2 3">
    <name type="scientific">Methylobacterium haplocladii</name>
    <dbReference type="NCBI Taxonomy" id="1176176"/>
    <lineage>
        <taxon>Bacteria</taxon>
        <taxon>Pseudomonadati</taxon>
        <taxon>Pseudomonadota</taxon>
        <taxon>Alphaproteobacteria</taxon>
        <taxon>Hyphomicrobiales</taxon>
        <taxon>Methylobacteriaceae</taxon>
        <taxon>Methylobacterium</taxon>
    </lineage>
</organism>
<proteinExistence type="predicted"/>
<dbReference type="PANTHER" id="PTHR39332">
    <property type="entry name" value="BLL4707 PROTEIN"/>
    <property type="match status" value="1"/>
</dbReference>
<keyword evidence="1" id="KW-0732">Signal</keyword>
<dbReference type="InterPro" id="IPR023393">
    <property type="entry name" value="START-like_dom_sf"/>
</dbReference>
<dbReference type="SUPFAM" id="SSF55961">
    <property type="entry name" value="Bet v1-like"/>
    <property type="match status" value="1"/>
</dbReference>
<keyword evidence="3" id="KW-1185">Reference proteome</keyword>